<sequence length="250" mass="27775">MWNTARNLDQGKGLLMVAVTDLEAILRKRGSKHTTPWRLAGTVHWHVPDKPFEPCECPSTKTESCKNHLHGSRIMTQSCRCPGSRTQSTHDRVQVLLPARFPKLYGITLKSPADPMPTHGAVVFGHSWKFPLRWGARGLPTESVPNDENTPVYDSGIGSSNASGSVESGSEGRSTPNGRLSLPTECLSVLTGDLSTPSRRLSTSPGRQEQDSQFVEANSLQDLHRRRRLEQRDAEVSANLSRSYYTFYFD</sequence>
<reference evidence="2" key="1">
    <citation type="journal article" date="2023" name="Mol. Phylogenet. Evol.">
        <title>Genome-scale phylogeny and comparative genomics of the fungal order Sordariales.</title>
        <authorList>
            <person name="Hensen N."/>
            <person name="Bonometti L."/>
            <person name="Westerberg I."/>
            <person name="Brannstrom I.O."/>
            <person name="Guillou S."/>
            <person name="Cros-Aarteil S."/>
            <person name="Calhoun S."/>
            <person name="Haridas S."/>
            <person name="Kuo A."/>
            <person name="Mondo S."/>
            <person name="Pangilinan J."/>
            <person name="Riley R."/>
            <person name="LaButti K."/>
            <person name="Andreopoulos B."/>
            <person name="Lipzen A."/>
            <person name="Chen C."/>
            <person name="Yan M."/>
            <person name="Daum C."/>
            <person name="Ng V."/>
            <person name="Clum A."/>
            <person name="Steindorff A."/>
            <person name="Ohm R.A."/>
            <person name="Martin F."/>
            <person name="Silar P."/>
            <person name="Natvig D.O."/>
            <person name="Lalanne C."/>
            <person name="Gautier V."/>
            <person name="Ament-Velasquez S.L."/>
            <person name="Kruys A."/>
            <person name="Hutchinson M.I."/>
            <person name="Powell A.J."/>
            <person name="Barry K."/>
            <person name="Miller A.N."/>
            <person name="Grigoriev I.V."/>
            <person name="Debuchy R."/>
            <person name="Gladieux P."/>
            <person name="Hiltunen Thoren M."/>
            <person name="Johannesson H."/>
        </authorList>
    </citation>
    <scope>NUCLEOTIDE SEQUENCE</scope>
    <source>
        <strain evidence="2">CBS 232.78</strain>
    </source>
</reference>
<proteinExistence type="predicted"/>
<dbReference type="Proteomes" id="UP001285441">
    <property type="component" value="Unassembled WGS sequence"/>
</dbReference>
<feature type="compositionally biased region" description="Low complexity" evidence="1">
    <location>
        <begin position="158"/>
        <end position="174"/>
    </location>
</feature>
<feature type="region of interest" description="Disordered" evidence="1">
    <location>
        <begin position="139"/>
        <end position="213"/>
    </location>
</feature>
<dbReference type="EMBL" id="JAULSW010000006">
    <property type="protein sequence ID" value="KAK3378340.1"/>
    <property type="molecule type" value="Genomic_DNA"/>
</dbReference>
<organism evidence="2 3">
    <name type="scientific">Podospora didyma</name>
    <dbReference type="NCBI Taxonomy" id="330526"/>
    <lineage>
        <taxon>Eukaryota</taxon>
        <taxon>Fungi</taxon>
        <taxon>Dikarya</taxon>
        <taxon>Ascomycota</taxon>
        <taxon>Pezizomycotina</taxon>
        <taxon>Sordariomycetes</taxon>
        <taxon>Sordariomycetidae</taxon>
        <taxon>Sordariales</taxon>
        <taxon>Podosporaceae</taxon>
        <taxon>Podospora</taxon>
    </lineage>
</organism>
<evidence type="ECO:0000256" key="1">
    <source>
        <dbReference type="SAM" id="MobiDB-lite"/>
    </source>
</evidence>
<dbReference type="AlphaFoldDB" id="A0AAE0KLA2"/>
<feature type="compositionally biased region" description="Polar residues" evidence="1">
    <location>
        <begin position="193"/>
        <end position="213"/>
    </location>
</feature>
<keyword evidence="3" id="KW-1185">Reference proteome</keyword>
<accession>A0AAE0KLA2</accession>
<protein>
    <submittedName>
        <fullName evidence="2">Uncharacterized protein</fullName>
    </submittedName>
</protein>
<name>A0AAE0KLA2_9PEZI</name>
<comment type="caution">
    <text evidence="2">The sequence shown here is derived from an EMBL/GenBank/DDBJ whole genome shotgun (WGS) entry which is preliminary data.</text>
</comment>
<evidence type="ECO:0000313" key="3">
    <source>
        <dbReference type="Proteomes" id="UP001285441"/>
    </source>
</evidence>
<gene>
    <name evidence="2" type="ORF">B0H63DRAFT_244935</name>
</gene>
<reference evidence="2" key="2">
    <citation type="submission" date="2023-06" db="EMBL/GenBank/DDBJ databases">
        <authorList>
            <consortium name="Lawrence Berkeley National Laboratory"/>
            <person name="Haridas S."/>
            <person name="Hensen N."/>
            <person name="Bonometti L."/>
            <person name="Westerberg I."/>
            <person name="Brannstrom I.O."/>
            <person name="Guillou S."/>
            <person name="Cros-Aarteil S."/>
            <person name="Calhoun S."/>
            <person name="Kuo A."/>
            <person name="Mondo S."/>
            <person name="Pangilinan J."/>
            <person name="Riley R."/>
            <person name="LaButti K."/>
            <person name="Andreopoulos B."/>
            <person name="Lipzen A."/>
            <person name="Chen C."/>
            <person name="Yanf M."/>
            <person name="Daum C."/>
            <person name="Ng V."/>
            <person name="Clum A."/>
            <person name="Steindorff A."/>
            <person name="Ohm R."/>
            <person name="Martin F."/>
            <person name="Silar P."/>
            <person name="Natvig D."/>
            <person name="Lalanne C."/>
            <person name="Gautier V."/>
            <person name="Ament-velasquez S.L."/>
            <person name="Kruys A."/>
            <person name="Hutchinson M.I."/>
            <person name="Powell A.J."/>
            <person name="Barry K."/>
            <person name="Miller A.N."/>
            <person name="Grigoriev I.V."/>
            <person name="Debuchy R."/>
            <person name="Gladieux P."/>
            <person name="Thoren M.H."/>
            <person name="Johannesson H."/>
        </authorList>
    </citation>
    <scope>NUCLEOTIDE SEQUENCE</scope>
    <source>
        <strain evidence="2">CBS 232.78</strain>
    </source>
</reference>
<evidence type="ECO:0000313" key="2">
    <source>
        <dbReference type="EMBL" id="KAK3378340.1"/>
    </source>
</evidence>